<organism evidence="16 17">
    <name type="scientific">Pseudoalteromonas denitrificans DSM 6059</name>
    <dbReference type="NCBI Taxonomy" id="1123010"/>
    <lineage>
        <taxon>Bacteria</taxon>
        <taxon>Pseudomonadati</taxon>
        <taxon>Pseudomonadota</taxon>
        <taxon>Gammaproteobacteria</taxon>
        <taxon>Alteromonadales</taxon>
        <taxon>Pseudoalteromonadaceae</taxon>
        <taxon>Pseudoalteromonas</taxon>
    </lineage>
</organism>
<keyword evidence="8 11" id="KW-0472">Membrane</keyword>
<name>A0A1I1LIV0_9GAMM</name>
<dbReference type="PANTHER" id="PTHR30069">
    <property type="entry name" value="TONB-DEPENDENT OUTER MEMBRANE RECEPTOR"/>
    <property type="match status" value="1"/>
</dbReference>
<evidence type="ECO:0000256" key="2">
    <source>
        <dbReference type="ARBA" id="ARBA00008143"/>
    </source>
</evidence>
<dbReference type="RefSeq" id="WP_091983992.1">
    <property type="nucleotide sequence ID" value="NZ_FOLO01000016.1"/>
</dbReference>
<dbReference type="PROSITE" id="PS01156">
    <property type="entry name" value="TONB_DEPENDENT_REC_2"/>
    <property type="match status" value="1"/>
</dbReference>
<evidence type="ECO:0000256" key="3">
    <source>
        <dbReference type="ARBA" id="ARBA00022448"/>
    </source>
</evidence>
<keyword evidence="4 11" id="KW-1134">Transmembrane beta strand</keyword>
<feature type="short sequence motif" description="TonB C-terminal box" evidence="12">
    <location>
        <begin position="658"/>
        <end position="675"/>
    </location>
</feature>
<feature type="domain" description="TonB-dependent receptor-like beta-barrel" evidence="14">
    <location>
        <begin position="226"/>
        <end position="642"/>
    </location>
</feature>
<dbReference type="GO" id="GO:0044718">
    <property type="term" value="P:siderophore transmembrane transport"/>
    <property type="evidence" value="ECO:0007669"/>
    <property type="project" value="TreeGrafter"/>
</dbReference>
<dbReference type="AlphaFoldDB" id="A0A1I1LIV0"/>
<gene>
    <name evidence="16" type="ORF">SAMN02745724_02404</name>
</gene>
<dbReference type="EMBL" id="FOLO01000016">
    <property type="protein sequence ID" value="SFC72961.1"/>
    <property type="molecule type" value="Genomic_DNA"/>
</dbReference>
<evidence type="ECO:0000313" key="17">
    <source>
        <dbReference type="Proteomes" id="UP000198862"/>
    </source>
</evidence>
<dbReference type="InterPro" id="IPR036942">
    <property type="entry name" value="Beta-barrel_TonB_sf"/>
</dbReference>
<evidence type="ECO:0000256" key="8">
    <source>
        <dbReference type="ARBA" id="ARBA00023136"/>
    </source>
</evidence>
<dbReference type="InterPro" id="IPR012910">
    <property type="entry name" value="Plug_dom"/>
</dbReference>
<evidence type="ECO:0000256" key="1">
    <source>
        <dbReference type="ARBA" id="ARBA00004571"/>
    </source>
</evidence>
<reference evidence="16 17" key="1">
    <citation type="submission" date="2016-10" db="EMBL/GenBank/DDBJ databases">
        <authorList>
            <person name="de Groot N.N."/>
        </authorList>
    </citation>
    <scope>NUCLEOTIDE SEQUENCE [LARGE SCALE GENOMIC DNA]</scope>
    <source>
        <strain evidence="16 17">DSM 6059</strain>
    </source>
</reference>
<proteinExistence type="inferred from homology"/>
<evidence type="ECO:0000256" key="7">
    <source>
        <dbReference type="ARBA" id="ARBA00023077"/>
    </source>
</evidence>
<sequence length="675" mass="76710">MKLSICYFSILVLTPCVFVNGAELQKDLFDLSIEDLFDVKVEGSTLTTESLKTVPSAVTVFEYKEINRLAVGTLDELMPLVPGFQSYRTASSSVHYPFSSRGRRIGSPASEILILIDGQRIEEPRVSGSAVIMPKISLNNIQKVEFIRGPGAAIYGSNAMMGIINMQTRKKENEFSFSFGSFNRKKAYALITNTMGDVTLDLFSQISDDKGDDFFVKDTFSGNRIYTDDPRKQFDINFKVYSDKTRLSVSHNQFSSKNFYELDRISNGINYRKGQLSTISFKHAFNWLSVKSHFWSSFSKSNAEIASQLTAPGQLVDFSVPSTDDVFLIKAILNDYKQNKVQWHNDWAIKENANLKFGFEFRHIKAPEGYSLGNFNLEDLSNQKYPIPYFGELSHSVVVQLASKRDILGAYVQYQQSVFESSNLTLGARYDDFSHIGSQLSPRLSLVTQLNNNQSIKFLYGQAYRAPTENELNLVNNPVIEGNLNLRSETLSNSEIIWLGQWSKTGLSIGYFENHFKDSIIQNSTGNGLIYDNAEQEDAKGLEFELSHEVNENWLIKGTYSKFNSKQDLSFREATELASLMVNYQYHNLNVNFISWYQSSREMAVESSNKKRIKLDGYWLVSSKIQYKLTTHLDVYFQAKNIFNEAYFTPPANAVLEEGVANRGREITLGIKWSF</sequence>
<evidence type="ECO:0000256" key="11">
    <source>
        <dbReference type="PROSITE-ProRule" id="PRU01360"/>
    </source>
</evidence>
<dbReference type="Gene3D" id="2.170.130.10">
    <property type="entry name" value="TonB-dependent receptor, plug domain"/>
    <property type="match status" value="1"/>
</dbReference>
<keyword evidence="3 11" id="KW-0813">Transport</keyword>
<dbReference type="GO" id="GO:0009279">
    <property type="term" value="C:cell outer membrane"/>
    <property type="evidence" value="ECO:0007669"/>
    <property type="project" value="UniProtKB-SubCell"/>
</dbReference>
<dbReference type="Proteomes" id="UP000198862">
    <property type="component" value="Unassembled WGS sequence"/>
</dbReference>
<dbReference type="PROSITE" id="PS52016">
    <property type="entry name" value="TONB_DEPENDENT_REC_3"/>
    <property type="match status" value="1"/>
</dbReference>
<protein>
    <submittedName>
        <fullName evidence="16">Outer membrane receptor proteins, mostly Fe transport</fullName>
    </submittedName>
</protein>
<comment type="subcellular location">
    <subcellularLocation>
        <location evidence="1 11">Cell outer membrane</location>
        <topology evidence="1 11">Multi-pass membrane protein</topology>
    </subcellularLocation>
</comment>
<evidence type="ECO:0000259" key="14">
    <source>
        <dbReference type="Pfam" id="PF00593"/>
    </source>
</evidence>
<dbReference type="OrthoDB" id="9764669at2"/>
<evidence type="ECO:0000256" key="13">
    <source>
        <dbReference type="RuleBase" id="RU003357"/>
    </source>
</evidence>
<keyword evidence="9 16" id="KW-0675">Receptor</keyword>
<keyword evidence="5 11" id="KW-0812">Transmembrane</keyword>
<dbReference type="CDD" id="cd01347">
    <property type="entry name" value="ligand_gated_channel"/>
    <property type="match status" value="1"/>
</dbReference>
<keyword evidence="17" id="KW-1185">Reference proteome</keyword>
<comment type="similarity">
    <text evidence="2">Belongs to the TonB-dependent receptor family. Hemoglobin/haptoglobin binding protein subfamily.</text>
</comment>
<keyword evidence="10 11" id="KW-0998">Cell outer membrane</keyword>
<evidence type="ECO:0000256" key="10">
    <source>
        <dbReference type="ARBA" id="ARBA00023237"/>
    </source>
</evidence>
<dbReference type="Pfam" id="PF00593">
    <property type="entry name" value="TonB_dep_Rec_b-barrel"/>
    <property type="match status" value="1"/>
</dbReference>
<evidence type="ECO:0000256" key="9">
    <source>
        <dbReference type="ARBA" id="ARBA00023170"/>
    </source>
</evidence>
<accession>A0A1I1LIV0</accession>
<feature type="domain" description="TonB-dependent receptor plug" evidence="15">
    <location>
        <begin position="51"/>
        <end position="163"/>
    </location>
</feature>
<evidence type="ECO:0000313" key="16">
    <source>
        <dbReference type="EMBL" id="SFC72961.1"/>
    </source>
</evidence>
<evidence type="ECO:0000256" key="4">
    <source>
        <dbReference type="ARBA" id="ARBA00022452"/>
    </source>
</evidence>
<evidence type="ECO:0000256" key="5">
    <source>
        <dbReference type="ARBA" id="ARBA00022692"/>
    </source>
</evidence>
<dbReference type="InterPro" id="IPR000531">
    <property type="entry name" value="Beta-barrel_TonB"/>
</dbReference>
<keyword evidence="6" id="KW-0732">Signal</keyword>
<dbReference type="InterPro" id="IPR037066">
    <property type="entry name" value="Plug_dom_sf"/>
</dbReference>
<dbReference type="Gene3D" id="2.40.170.20">
    <property type="entry name" value="TonB-dependent receptor, beta-barrel domain"/>
    <property type="match status" value="1"/>
</dbReference>
<evidence type="ECO:0000259" key="15">
    <source>
        <dbReference type="Pfam" id="PF07715"/>
    </source>
</evidence>
<dbReference type="STRING" id="1123010.SAMN02745724_02404"/>
<dbReference type="InterPro" id="IPR010917">
    <property type="entry name" value="TonB_rcpt_CS"/>
</dbReference>
<dbReference type="GO" id="GO:0015344">
    <property type="term" value="F:siderophore uptake transmembrane transporter activity"/>
    <property type="evidence" value="ECO:0007669"/>
    <property type="project" value="TreeGrafter"/>
</dbReference>
<dbReference type="SUPFAM" id="SSF56935">
    <property type="entry name" value="Porins"/>
    <property type="match status" value="1"/>
</dbReference>
<dbReference type="PANTHER" id="PTHR30069:SF29">
    <property type="entry name" value="HEMOGLOBIN AND HEMOGLOBIN-HAPTOGLOBIN-BINDING PROTEIN 1-RELATED"/>
    <property type="match status" value="1"/>
</dbReference>
<keyword evidence="7 13" id="KW-0798">TonB box</keyword>
<dbReference type="Pfam" id="PF07715">
    <property type="entry name" value="Plug"/>
    <property type="match status" value="1"/>
</dbReference>
<evidence type="ECO:0000256" key="6">
    <source>
        <dbReference type="ARBA" id="ARBA00022729"/>
    </source>
</evidence>
<dbReference type="InterPro" id="IPR039426">
    <property type="entry name" value="TonB-dep_rcpt-like"/>
</dbReference>
<evidence type="ECO:0000256" key="12">
    <source>
        <dbReference type="PROSITE-ProRule" id="PRU10144"/>
    </source>
</evidence>